<accession>A0ABT7SKL2</accession>
<dbReference type="EMBL" id="JAUCDY010000001">
    <property type="protein sequence ID" value="MDM7856719.1"/>
    <property type="molecule type" value="Genomic_DNA"/>
</dbReference>
<keyword evidence="1" id="KW-0472">Membrane</keyword>
<keyword evidence="1" id="KW-1133">Transmembrane helix</keyword>
<dbReference type="InterPro" id="IPR021813">
    <property type="entry name" value="DUF3392"/>
</dbReference>
<evidence type="ECO:0000313" key="2">
    <source>
        <dbReference type="EMBL" id="MDM7856719.1"/>
    </source>
</evidence>
<evidence type="ECO:0000313" key="3">
    <source>
        <dbReference type="Proteomes" id="UP001241056"/>
    </source>
</evidence>
<comment type="caution">
    <text evidence="2">The sequence shown here is derived from an EMBL/GenBank/DDBJ whole genome shotgun (WGS) entry which is preliminary data.</text>
</comment>
<gene>
    <name evidence="2" type="ORF">QEZ41_00240</name>
</gene>
<feature type="transmembrane region" description="Helical" evidence="1">
    <location>
        <begin position="51"/>
        <end position="78"/>
    </location>
</feature>
<dbReference type="RefSeq" id="WP_289409284.1">
    <property type="nucleotide sequence ID" value="NZ_JAUCDY010000001.1"/>
</dbReference>
<feature type="transmembrane region" description="Helical" evidence="1">
    <location>
        <begin position="84"/>
        <end position="104"/>
    </location>
</feature>
<dbReference type="Proteomes" id="UP001241056">
    <property type="component" value="Unassembled WGS sequence"/>
</dbReference>
<keyword evidence="3" id="KW-1185">Reference proteome</keyword>
<reference evidence="2 3" key="1">
    <citation type="submission" date="2023-06" db="EMBL/GenBank/DDBJ databases">
        <title>Thiopseudomonas sp. CY1220 draft genome sequence.</title>
        <authorList>
            <person name="Zhao G."/>
            <person name="An M."/>
        </authorList>
    </citation>
    <scope>NUCLEOTIDE SEQUENCE [LARGE SCALE GENOMIC DNA]</scope>
    <source>
        <strain evidence="2 3">CY1220</strain>
    </source>
</reference>
<feature type="transmembrane region" description="Helical" evidence="1">
    <location>
        <begin position="20"/>
        <end position="39"/>
    </location>
</feature>
<protein>
    <submittedName>
        <fullName evidence="2">DUF3392 domain-containing protein</fullName>
    </submittedName>
</protein>
<dbReference type="Pfam" id="PF11872">
    <property type="entry name" value="DUF3392"/>
    <property type="match status" value="1"/>
</dbReference>
<organism evidence="2 3">
    <name type="scientific">Thiopseudomonas acetoxidans</name>
    <dbReference type="NCBI Taxonomy" id="3041622"/>
    <lineage>
        <taxon>Bacteria</taxon>
        <taxon>Pseudomonadati</taxon>
        <taxon>Pseudomonadota</taxon>
        <taxon>Gammaproteobacteria</taxon>
        <taxon>Pseudomonadales</taxon>
        <taxon>Pseudomonadaceae</taxon>
        <taxon>Thiopseudomonas</taxon>
    </lineage>
</organism>
<name>A0ABT7SKL2_9GAMM</name>
<keyword evidence="1" id="KW-0812">Transmembrane</keyword>
<sequence>MDMITDFVLLLSKWCRTHLSDISLALMAAFLVLVGPAINRWLKRTIGHLNFALRTLIFILVCAFGFGLAMIFLTPWLAKGLAQFNNYTLAPALLLIFILIGVFADRN</sequence>
<proteinExistence type="predicted"/>
<evidence type="ECO:0000256" key="1">
    <source>
        <dbReference type="SAM" id="Phobius"/>
    </source>
</evidence>